<keyword evidence="10" id="KW-0067">ATP-binding</keyword>
<dbReference type="GO" id="GO:0004530">
    <property type="term" value="F:deoxyribonuclease I activity"/>
    <property type="evidence" value="ECO:0007669"/>
    <property type="project" value="TreeGrafter"/>
</dbReference>
<evidence type="ECO:0000256" key="12">
    <source>
        <dbReference type="ARBA" id="ARBA00023158"/>
    </source>
</evidence>
<feature type="domain" description="Helicase C-terminal" evidence="19">
    <location>
        <begin position="338"/>
        <end position="522"/>
    </location>
</feature>
<dbReference type="PROSITE" id="PS50821">
    <property type="entry name" value="PAZ"/>
    <property type="match status" value="1"/>
</dbReference>
<comment type="caution">
    <text evidence="21">The sequence shown here is derived from an EMBL/GenBank/DDBJ whole genome shotgun (WGS) entry which is preliminary data.</text>
</comment>
<feature type="compositionally biased region" description="Acidic residues" evidence="16">
    <location>
        <begin position="1"/>
        <end position="19"/>
    </location>
</feature>
<feature type="region of interest" description="Disordered" evidence="16">
    <location>
        <begin position="637"/>
        <end position="664"/>
    </location>
</feature>
<evidence type="ECO:0000256" key="11">
    <source>
        <dbReference type="ARBA" id="ARBA00022842"/>
    </source>
</evidence>
<keyword evidence="22" id="KW-1185">Reference proteome</keyword>
<dbReference type="GO" id="GO:0005634">
    <property type="term" value="C:nucleus"/>
    <property type="evidence" value="ECO:0007669"/>
    <property type="project" value="TreeGrafter"/>
</dbReference>
<evidence type="ECO:0000256" key="10">
    <source>
        <dbReference type="ARBA" id="ARBA00022840"/>
    </source>
</evidence>
<evidence type="ECO:0000256" key="5">
    <source>
        <dbReference type="ARBA" id="ARBA00022737"/>
    </source>
</evidence>
<accession>A0A9W9ZLJ7</accession>
<evidence type="ECO:0000256" key="14">
    <source>
        <dbReference type="ARBA" id="ARBA00035116"/>
    </source>
</evidence>
<evidence type="ECO:0000256" key="2">
    <source>
        <dbReference type="ARBA" id="ARBA00001946"/>
    </source>
</evidence>
<dbReference type="Proteomes" id="UP001163046">
    <property type="component" value="Unassembled WGS sequence"/>
</dbReference>
<feature type="domain" description="PAZ" evidence="17">
    <location>
        <begin position="792"/>
        <end position="906"/>
    </location>
</feature>
<dbReference type="CDD" id="cd18802">
    <property type="entry name" value="SF2_C_dicer"/>
    <property type="match status" value="1"/>
</dbReference>
<dbReference type="SUPFAM" id="SSF52540">
    <property type="entry name" value="P-loop containing nucleoside triphosphate hydrolases"/>
    <property type="match status" value="1"/>
</dbReference>
<dbReference type="GO" id="GO:0046872">
    <property type="term" value="F:metal ion binding"/>
    <property type="evidence" value="ECO:0007669"/>
    <property type="project" value="UniProtKB-KW"/>
</dbReference>
<keyword evidence="9" id="KW-0347">Helicase</keyword>
<evidence type="ECO:0000256" key="8">
    <source>
        <dbReference type="ARBA" id="ARBA00022801"/>
    </source>
</evidence>
<evidence type="ECO:0000256" key="1">
    <source>
        <dbReference type="ARBA" id="ARBA00001936"/>
    </source>
</evidence>
<dbReference type="Pfam" id="PF00271">
    <property type="entry name" value="Helicase_C"/>
    <property type="match status" value="1"/>
</dbReference>
<dbReference type="InterPro" id="IPR036085">
    <property type="entry name" value="PAZ_dom_sf"/>
</dbReference>
<reference evidence="21" key="1">
    <citation type="submission" date="2023-01" db="EMBL/GenBank/DDBJ databases">
        <title>Genome assembly of the deep-sea coral Lophelia pertusa.</title>
        <authorList>
            <person name="Herrera S."/>
            <person name="Cordes E."/>
        </authorList>
    </citation>
    <scope>NUCLEOTIDE SEQUENCE</scope>
    <source>
        <strain evidence="21">USNM1676648</strain>
        <tissue evidence="21">Polyp</tissue>
    </source>
</reference>
<feature type="compositionally biased region" description="Basic and acidic residues" evidence="16">
    <location>
        <begin position="961"/>
        <end position="978"/>
    </location>
</feature>
<dbReference type="Pfam" id="PF03368">
    <property type="entry name" value="Dicer_dimer"/>
    <property type="match status" value="1"/>
</dbReference>
<feature type="region of interest" description="Disordered" evidence="16">
    <location>
        <begin position="1"/>
        <end position="25"/>
    </location>
</feature>
<keyword evidence="12" id="KW-0943">RNA-mediated gene silencing</keyword>
<dbReference type="SMART" id="SM00490">
    <property type="entry name" value="HELICc"/>
    <property type="match status" value="1"/>
</dbReference>
<dbReference type="InterPro" id="IPR038248">
    <property type="entry name" value="Dicer_dimer_sf"/>
</dbReference>
<dbReference type="Pfam" id="PF20930">
    <property type="entry name" value="Dicer_PBD"/>
    <property type="match status" value="1"/>
</dbReference>
<dbReference type="InterPro" id="IPR014001">
    <property type="entry name" value="Helicase_ATP-bd"/>
</dbReference>
<proteinExistence type="inferred from homology"/>
<feature type="domain" description="Helicase ATP-binding" evidence="18">
    <location>
        <begin position="33"/>
        <end position="232"/>
    </location>
</feature>
<dbReference type="InterPro" id="IPR027417">
    <property type="entry name" value="P-loop_NTPase"/>
</dbReference>
<dbReference type="PANTHER" id="PTHR14950">
    <property type="entry name" value="DICER-RELATED"/>
    <property type="match status" value="1"/>
</dbReference>
<dbReference type="GO" id="GO:0003677">
    <property type="term" value="F:DNA binding"/>
    <property type="evidence" value="ECO:0007669"/>
    <property type="project" value="InterPro"/>
</dbReference>
<evidence type="ECO:0000259" key="17">
    <source>
        <dbReference type="PROSITE" id="PS50821"/>
    </source>
</evidence>
<dbReference type="GO" id="GO:0003723">
    <property type="term" value="F:RNA binding"/>
    <property type="evidence" value="ECO:0007669"/>
    <property type="project" value="UniProtKB-UniRule"/>
</dbReference>
<dbReference type="Gene3D" id="2.170.260.10">
    <property type="entry name" value="paz domain"/>
    <property type="match status" value="1"/>
</dbReference>
<keyword evidence="15" id="KW-0694">RNA-binding</keyword>
<keyword evidence="6" id="KW-0547">Nucleotide-binding</keyword>
<dbReference type="PROSITE" id="PS51192">
    <property type="entry name" value="HELICASE_ATP_BIND_1"/>
    <property type="match status" value="1"/>
</dbReference>
<dbReference type="GO" id="GO:0004386">
    <property type="term" value="F:helicase activity"/>
    <property type="evidence" value="ECO:0007669"/>
    <property type="project" value="UniProtKB-KW"/>
</dbReference>
<dbReference type="GO" id="GO:0005524">
    <property type="term" value="F:ATP binding"/>
    <property type="evidence" value="ECO:0007669"/>
    <property type="project" value="UniProtKB-KW"/>
</dbReference>
<dbReference type="SMART" id="SM00487">
    <property type="entry name" value="DEXDc"/>
    <property type="match status" value="1"/>
</dbReference>
<dbReference type="PANTHER" id="PTHR14950:SF37">
    <property type="entry name" value="ENDORIBONUCLEASE DICER"/>
    <property type="match status" value="1"/>
</dbReference>
<feature type="region of interest" description="Disordered" evidence="16">
    <location>
        <begin position="951"/>
        <end position="980"/>
    </location>
</feature>
<dbReference type="Pfam" id="PF02170">
    <property type="entry name" value="PAZ"/>
    <property type="match status" value="1"/>
</dbReference>
<gene>
    <name evidence="21" type="primary">DICER1_2</name>
    <name evidence="21" type="ORF">OS493_024626</name>
</gene>
<name>A0A9W9ZLJ7_9CNID</name>
<dbReference type="PROSITE" id="PS51194">
    <property type="entry name" value="HELICASE_CTER"/>
    <property type="match status" value="1"/>
</dbReference>
<evidence type="ECO:0000259" key="18">
    <source>
        <dbReference type="PROSITE" id="PS51192"/>
    </source>
</evidence>
<dbReference type="GO" id="GO:0031054">
    <property type="term" value="P:pre-miRNA processing"/>
    <property type="evidence" value="ECO:0007669"/>
    <property type="project" value="TreeGrafter"/>
</dbReference>
<dbReference type="Gene3D" id="3.30.160.380">
    <property type="entry name" value="Dicer dimerisation domain"/>
    <property type="match status" value="1"/>
</dbReference>
<evidence type="ECO:0000256" key="3">
    <source>
        <dbReference type="ARBA" id="ARBA00022722"/>
    </source>
</evidence>
<dbReference type="EMBL" id="MU825892">
    <property type="protein sequence ID" value="KAJ7383941.1"/>
    <property type="molecule type" value="Genomic_DNA"/>
</dbReference>
<dbReference type="Pfam" id="PF04851">
    <property type="entry name" value="ResIII"/>
    <property type="match status" value="1"/>
</dbReference>
<evidence type="ECO:0000256" key="9">
    <source>
        <dbReference type="ARBA" id="ARBA00022806"/>
    </source>
</evidence>
<organism evidence="21 22">
    <name type="scientific">Desmophyllum pertusum</name>
    <dbReference type="NCBI Taxonomy" id="174260"/>
    <lineage>
        <taxon>Eukaryota</taxon>
        <taxon>Metazoa</taxon>
        <taxon>Cnidaria</taxon>
        <taxon>Anthozoa</taxon>
        <taxon>Hexacorallia</taxon>
        <taxon>Scleractinia</taxon>
        <taxon>Caryophylliina</taxon>
        <taxon>Caryophylliidae</taxon>
        <taxon>Desmophyllum</taxon>
    </lineage>
</organism>
<keyword evidence="11" id="KW-0460">Magnesium</keyword>
<dbReference type="InterPro" id="IPR006935">
    <property type="entry name" value="Helicase/UvrB_N"/>
</dbReference>
<feature type="domain" description="Dicer dsRNA-binding fold" evidence="20">
    <location>
        <begin position="548"/>
        <end position="640"/>
    </location>
</feature>
<dbReference type="PROSITE" id="PS51327">
    <property type="entry name" value="DICER_DSRBF"/>
    <property type="match status" value="1"/>
</dbReference>
<keyword evidence="5" id="KW-0677">Repeat</keyword>
<dbReference type="OrthoDB" id="2392202at2759"/>
<dbReference type="AlphaFoldDB" id="A0A9W9ZLJ7"/>
<keyword evidence="8" id="KW-0378">Hydrolase</keyword>
<dbReference type="FunFam" id="3.40.50.300:FF:000628">
    <property type="entry name" value="Endoribonuclease Dicer"/>
    <property type="match status" value="1"/>
</dbReference>
<evidence type="ECO:0000259" key="19">
    <source>
        <dbReference type="PROSITE" id="PS51194"/>
    </source>
</evidence>
<dbReference type="CDD" id="cd18034">
    <property type="entry name" value="DEXHc_dicer"/>
    <property type="match status" value="1"/>
</dbReference>
<evidence type="ECO:0000256" key="13">
    <source>
        <dbReference type="ARBA" id="ARBA00023211"/>
    </source>
</evidence>
<evidence type="ECO:0000256" key="6">
    <source>
        <dbReference type="ARBA" id="ARBA00022741"/>
    </source>
</evidence>
<evidence type="ECO:0000313" key="22">
    <source>
        <dbReference type="Proteomes" id="UP001163046"/>
    </source>
</evidence>
<dbReference type="InterPro" id="IPR001650">
    <property type="entry name" value="Helicase_C-like"/>
</dbReference>
<dbReference type="SUPFAM" id="SSF101690">
    <property type="entry name" value="PAZ domain"/>
    <property type="match status" value="1"/>
</dbReference>
<dbReference type="InterPro" id="IPR003100">
    <property type="entry name" value="PAZ_dom"/>
</dbReference>
<dbReference type="SMART" id="SM00949">
    <property type="entry name" value="PAZ"/>
    <property type="match status" value="1"/>
</dbReference>
<dbReference type="GO" id="GO:0006309">
    <property type="term" value="P:apoptotic DNA fragmentation"/>
    <property type="evidence" value="ECO:0007669"/>
    <property type="project" value="TreeGrafter"/>
</dbReference>
<evidence type="ECO:0000256" key="16">
    <source>
        <dbReference type="SAM" id="MobiDB-lite"/>
    </source>
</evidence>
<comment type="cofactor">
    <cofactor evidence="1">
        <name>Mn(2+)</name>
        <dbReference type="ChEBI" id="CHEBI:29035"/>
    </cofactor>
</comment>
<comment type="similarity">
    <text evidence="14 15">Belongs to the helicase family. Dicer subfamily.</text>
</comment>
<dbReference type="InterPro" id="IPR005034">
    <property type="entry name" value="Dicer_dimerisation"/>
</dbReference>
<keyword evidence="4" id="KW-0479">Metal-binding</keyword>
<comment type="cofactor">
    <cofactor evidence="2">
        <name>Mg(2+)</name>
        <dbReference type="ChEBI" id="CHEBI:18420"/>
    </cofactor>
</comment>
<dbReference type="GO" id="GO:0004525">
    <property type="term" value="F:ribonuclease III activity"/>
    <property type="evidence" value="ECO:0007669"/>
    <property type="project" value="TreeGrafter"/>
</dbReference>
<dbReference type="GO" id="GO:0030422">
    <property type="term" value="P:siRNA processing"/>
    <property type="evidence" value="ECO:0007669"/>
    <property type="project" value="TreeGrafter"/>
</dbReference>
<keyword evidence="13" id="KW-0464">Manganese</keyword>
<dbReference type="Gene3D" id="3.40.50.300">
    <property type="entry name" value="P-loop containing nucleotide triphosphate hydrolases"/>
    <property type="match status" value="2"/>
</dbReference>
<evidence type="ECO:0000256" key="7">
    <source>
        <dbReference type="ARBA" id="ARBA00022759"/>
    </source>
</evidence>
<evidence type="ECO:0000259" key="20">
    <source>
        <dbReference type="PROSITE" id="PS51327"/>
    </source>
</evidence>
<feature type="compositionally biased region" description="Acidic residues" evidence="16">
    <location>
        <begin position="637"/>
        <end position="650"/>
    </location>
</feature>
<keyword evidence="3" id="KW-0540">Nuclease</keyword>
<sequence>MDEEESEIATESETEDQEPEDSRLTARPYQVELLERAKKRNTIVCLGTGTGKTFISVMLIKELAHEVRETYKNGGKRTFFLVNTVPLASQQAKVIGDHTDLEVKHYVGEMGVDFWNESVWEKEFNEFNVLVMTAQIFLDLLGHAYIRLSQVNLLIFDECHHAKKNDPYKQIMQFFDRCPKHAFPRSTCETSQDGDVEKFAAKPKEEVLVFSNENIDDDTNILIRILTDVLTPGIDFLSDCRVSSRNESVKNAHWFAKFALRECQGTLDELGPWAAYRVAGYLIKDLDRACMFQDSREGRLFCEFCATQLRQLQGVYRNFTSTSSDGSDENGQCHIMPKLQKLLSILKTFRSSQSESDGENKLCGIVFVERRYTALVLSEQINIAAKLDHELTFIKSNFVIGHGTGGKVNYSSHTEMNFKKQEEMLKRFRKREFNLLIATCVVEEGLDIPKCNVVCRFDFPKSFRSYVQSKGRARAKDSRYYMLVAKELKGEAEGELELLRAIEEILLSMCHDRVEPTEEECSEAVDTDFLSPYIPVTGRGARVTMSSSISLLSRYCSKLPGDRFTRPKPVYTVEEIGLNSYKCKLELPINCQLREDILSPPMPRKNLAKMAAALYACEDLHTIGELNDDLLPVCTLSDEESESEEEEEAESGGKKRKAGTKKRQRRYDKKVPDVFTGSLVQDGQPQFLTTITIRITKLTRPQELVVRSFKLYPDYGEVIVSLTCHRYPLHINNTKQHLAIVRQFHCFLFSQVLRMPVEIKPESADGYFIVLVKTTGNDVDFDRMREELRLETSLVHLSKQPRGHAPIEEDAVVKKNYDIGSRQRYAVLSVRHDLTPLSCFPDSSKAKTYEQYFRQRYGACVTDKKQPLFEVKEFSGRVNFLVNRKPEAKNKRDVICLVPELCNISLPVRASLLCVSQMLPSILQRVNSLLLVADVKAMIAAGVRDVTDESRLPSIGADDANSEKKLLDTSNRRSKTEEAPMEGDATTMMMMMTMIQI</sequence>
<feature type="compositionally biased region" description="Basic residues" evidence="16">
    <location>
        <begin position="654"/>
        <end position="664"/>
    </location>
</feature>
<keyword evidence="7" id="KW-0255">Endonuclease</keyword>
<dbReference type="GO" id="GO:0005737">
    <property type="term" value="C:cytoplasm"/>
    <property type="evidence" value="ECO:0007669"/>
    <property type="project" value="TreeGrafter"/>
</dbReference>
<dbReference type="FunFam" id="3.30.160.380:FF:000001">
    <property type="entry name" value="Endoribonuclease dicer-like 1"/>
    <property type="match status" value="1"/>
</dbReference>
<evidence type="ECO:0000256" key="15">
    <source>
        <dbReference type="PROSITE-ProRule" id="PRU00657"/>
    </source>
</evidence>
<evidence type="ECO:0000313" key="21">
    <source>
        <dbReference type="EMBL" id="KAJ7383941.1"/>
    </source>
</evidence>
<dbReference type="InterPro" id="IPR048513">
    <property type="entry name" value="Dicer_PBD"/>
</dbReference>
<evidence type="ECO:0000256" key="4">
    <source>
        <dbReference type="ARBA" id="ARBA00022723"/>
    </source>
</evidence>
<protein>
    <submittedName>
        <fullName evidence="21">Endoribonuclease Dicer</fullName>
    </submittedName>
</protein>